<keyword evidence="1" id="KW-1133">Transmembrane helix</keyword>
<protein>
    <submittedName>
        <fullName evidence="2">Uncharacterized protein</fullName>
    </submittedName>
</protein>
<feature type="transmembrane region" description="Helical" evidence="1">
    <location>
        <begin position="123"/>
        <end position="142"/>
    </location>
</feature>
<keyword evidence="1" id="KW-0812">Transmembrane</keyword>
<reference evidence="2" key="1">
    <citation type="submission" date="2014-09" db="EMBL/GenBank/DDBJ databases">
        <authorList>
            <person name="Probst J Alexander"/>
        </authorList>
    </citation>
    <scope>NUCLEOTIDE SEQUENCE</scope>
</reference>
<organism evidence="2">
    <name type="scientific">groundwater metagenome</name>
    <dbReference type="NCBI Taxonomy" id="717931"/>
    <lineage>
        <taxon>unclassified sequences</taxon>
        <taxon>metagenomes</taxon>
        <taxon>ecological metagenomes</taxon>
    </lineage>
</organism>
<accession>A0A098EAJ2</accession>
<evidence type="ECO:0000256" key="1">
    <source>
        <dbReference type="SAM" id="Phobius"/>
    </source>
</evidence>
<dbReference type="EMBL" id="CCXY01000235">
    <property type="protein sequence ID" value="CEG13017.1"/>
    <property type="molecule type" value="Genomic_DNA"/>
</dbReference>
<proteinExistence type="predicted"/>
<keyword evidence="1" id="KW-0472">Membrane</keyword>
<gene>
    <name evidence="2" type="ORF">MSIBF_A310001</name>
</gene>
<name>A0A098EAJ2_9ZZZZ</name>
<dbReference type="AlphaFoldDB" id="A0A098EAJ2"/>
<dbReference type="InterPro" id="IPR011050">
    <property type="entry name" value="Pectin_lyase_fold/virulence"/>
</dbReference>
<evidence type="ECO:0000313" key="2">
    <source>
        <dbReference type="EMBL" id="CEG13017.1"/>
    </source>
</evidence>
<sequence length="146" mass="16491">MVNSSKITGILLYGAKNSSIINNTLTFNQEGIGIMGDGTKLLNNSIMFNEEGIYAGGVDLVMDSNIICNNKLDVRGNKKYLQNAKGINNFCDISEEWHDDEKEGCMYNCTQIPMKQEIDYNKYLIIAIILITILSSLLVIYYKKFR</sequence>
<dbReference type="SUPFAM" id="SSF51126">
    <property type="entry name" value="Pectin lyase-like"/>
    <property type="match status" value="1"/>
</dbReference>